<dbReference type="SMART" id="SM00474">
    <property type="entry name" value="35EXOc"/>
    <property type="match status" value="1"/>
</dbReference>
<dbReference type="PROSITE" id="PS50967">
    <property type="entry name" value="HRDC"/>
    <property type="match status" value="1"/>
</dbReference>
<dbReference type="InterPro" id="IPR010997">
    <property type="entry name" value="HRDC-like_sf"/>
</dbReference>
<dbReference type="GO" id="GO:0008408">
    <property type="term" value="F:3'-5' exonuclease activity"/>
    <property type="evidence" value="ECO:0007669"/>
    <property type="project" value="InterPro"/>
</dbReference>
<dbReference type="EMBL" id="QGLM01000013">
    <property type="protein sequence ID" value="PXY95282.1"/>
    <property type="molecule type" value="Genomic_DNA"/>
</dbReference>
<dbReference type="InterPro" id="IPR012337">
    <property type="entry name" value="RNaseH-like_sf"/>
</dbReference>
<dbReference type="Pfam" id="PF21293">
    <property type="entry name" value="RNAseD_HRDC_C"/>
    <property type="match status" value="1"/>
</dbReference>
<dbReference type="CDD" id="cd06142">
    <property type="entry name" value="RNaseD_exo"/>
    <property type="match status" value="1"/>
</dbReference>
<evidence type="ECO:0000259" key="7">
    <source>
        <dbReference type="PROSITE" id="PS50967"/>
    </source>
</evidence>
<dbReference type="InterPro" id="IPR048579">
    <property type="entry name" value="RNAseD_HRDC_C"/>
</dbReference>
<dbReference type="PANTHER" id="PTHR47649">
    <property type="entry name" value="RIBONUCLEASE D"/>
    <property type="match status" value="1"/>
</dbReference>
<keyword evidence="5 6" id="KW-0269">Exonuclease</keyword>
<keyword evidence="4 6" id="KW-0378">Hydrolase</keyword>
<evidence type="ECO:0000256" key="3">
    <source>
        <dbReference type="ARBA" id="ARBA00022722"/>
    </source>
</evidence>
<protein>
    <recommendedName>
        <fullName evidence="6">Ribonuclease D</fullName>
        <shortName evidence="6">RNase D</shortName>
        <ecNumber evidence="6">3.1.13.5</ecNumber>
    </recommendedName>
</protein>
<dbReference type="HAMAP" id="MF_01899">
    <property type="entry name" value="RNase_D"/>
    <property type="match status" value="1"/>
</dbReference>
<comment type="caution">
    <text evidence="8">The sequence shown here is derived from an EMBL/GenBank/DDBJ whole genome shotgun (WGS) entry which is preliminary data.</text>
</comment>
<comment type="catalytic activity">
    <reaction evidence="6">
        <text>Exonucleolytic cleavage that removes extra residues from the 3'-terminus of tRNA to produce 5'-mononucleotides.</text>
        <dbReference type="EC" id="3.1.13.5"/>
    </reaction>
</comment>
<sequence length="364" mass="42355">MLSYQFINSDVALKEFCTHLQISNGLALDTEFMRTKTFYPCLALLQVYDGINLALIDPLLIDDWQPFVDILKNNKIEKYFHACSEDIEVFTRHFDCVPENILDSQILASFLDNPLSSGYATLVDKYLSIKLDKSETRTDWLQRPLTDRQCLYAANDVLYLLPLMHKLKSLLFDNGFLNAAYEECLNAVKRRSQSPQADEAYLQIKNAWQLRPIQLGYLKKLASWRFEYAKTHDMALNFVIHQDILWSLARYQPKSLSELSALGMNGKQLRLFGDTLLSILKKASEPVAQIKRMTDYPDYKKWSTLIKEAAEEISMKTGLNSELLVSKRHIEQFLRWHNHDMTEQPEILTGWRGKLFKRILIKDE</sequence>
<comment type="cofactor">
    <cofactor evidence="6">
        <name>a divalent metal cation</name>
        <dbReference type="ChEBI" id="CHEBI:60240"/>
    </cofactor>
</comment>
<evidence type="ECO:0000256" key="4">
    <source>
        <dbReference type="ARBA" id="ARBA00022801"/>
    </source>
</evidence>
<dbReference type="Pfam" id="PF00570">
    <property type="entry name" value="HRDC"/>
    <property type="match status" value="1"/>
</dbReference>
<accession>A0A318MR64</accession>
<dbReference type="InterPro" id="IPR002121">
    <property type="entry name" value="HRDC_dom"/>
</dbReference>
<dbReference type="Pfam" id="PF01612">
    <property type="entry name" value="DNA_pol_A_exo1"/>
    <property type="match status" value="1"/>
</dbReference>
<feature type="domain" description="HRDC" evidence="7">
    <location>
        <begin position="211"/>
        <end position="290"/>
    </location>
</feature>
<dbReference type="GO" id="GO:0000166">
    <property type="term" value="F:nucleotide binding"/>
    <property type="evidence" value="ECO:0007669"/>
    <property type="project" value="InterPro"/>
</dbReference>
<dbReference type="SMART" id="SM00341">
    <property type="entry name" value="HRDC"/>
    <property type="match status" value="1"/>
</dbReference>
<comment type="subcellular location">
    <subcellularLocation>
        <location evidence="6">Cytoplasm</location>
    </subcellularLocation>
</comment>
<dbReference type="GO" id="GO:0003676">
    <property type="term" value="F:nucleic acid binding"/>
    <property type="evidence" value="ECO:0007669"/>
    <property type="project" value="InterPro"/>
</dbReference>
<dbReference type="NCBIfam" id="TIGR01388">
    <property type="entry name" value="rnd"/>
    <property type="match status" value="1"/>
</dbReference>
<dbReference type="Proteomes" id="UP000247838">
    <property type="component" value="Unassembled WGS sequence"/>
</dbReference>
<evidence type="ECO:0000313" key="9">
    <source>
        <dbReference type="Proteomes" id="UP000247838"/>
    </source>
</evidence>
<gene>
    <name evidence="6 8" type="primary">rnd</name>
    <name evidence="8" type="ORF">DKK76_05745</name>
</gene>
<name>A0A318MR64_FRIPE</name>
<dbReference type="PANTHER" id="PTHR47649:SF1">
    <property type="entry name" value="RIBONUCLEASE D"/>
    <property type="match status" value="1"/>
</dbReference>
<dbReference type="Gene3D" id="3.30.420.10">
    <property type="entry name" value="Ribonuclease H-like superfamily/Ribonuclease H"/>
    <property type="match status" value="1"/>
</dbReference>
<reference evidence="8 9" key="1">
    <citation type="submission" date="2018-05" db="EMBL/GenBank/DDBJ databases">
        <title>Reference genomes for bee gut microbiota database.</title>
        <authorList>
            <person name="Ellegaard K.M."/>
        </authorList>
    </citation>
    <scope>NUCLEOTIDE SEQUENCE [LARGE SCALE GENOMIC DNA]</scope>
    <source>
        <strain evidence="8 9">ESL0167</strain>
    </source>
</reference>
<evidence type="ECO:0000313" key="8">
    <source>
        <dbReference type="EMBL" id="PXY95282.1"/>
    </source>
</evidence>
<dbReference type="InterPro" id="IPR051086">
    <property type="entry name" value="RNase_D-like"/>
</dbReference>
<dbReference type="GO" id="GO:0005737">
    <property type="term" value="C:cytoplasm"/>
    <property type="evidence" value="ECO:0007669"/>
    <property type="project" value="UniProtKB-SubCell"/>
</dbReference>
<proteinExistence type="inferred from homology"/>
<comment type="function">
    <text evidence="6">Exonuclease involved in the 3' processing of various precursor tRNAs. Initiates hydrolysis at the 3'-terminus of an RNA molecule and releases 5'-mononucleotides.</text>
</comment>
<comment type="similarity">
    <text evidence="6">Belongs to the RNase D family.</text>
</comment>
<keyword evidence="2 6" id="KW-0819">tRNA processing</keyword>
<dbReference type="SUPFAM" id="SSF47819">
    <property type="entry name" value="HRDC-like"/>
    <property type="match status" value="2"/>
</dbReference>
<dbReference type="AlphaFoldDB" id="A0A318MR64"/>
<organism evidence="8 9">
    <name type="scientific">Frischella perrara</name>
    <dbReference type="NCBI Taxonomy" id="1267021"/>
    <lineage>
        <taxon>Bacteria</taxon>
        <taxon>Pseudomonadati</taxon>
        <taxon>Pseudomonadota</taxon>
        <taxon>Gammaproteobacteria</taxon>
        <taxon>Orbales</taxon>
        <taxon>Orbaceae</taxon>
        <taxon>Frischella</taxon>
    </lineage>
</organism>
<dbReference type="GO" id="GO:0033890">
    <property type="term" value="F:ribonuclease D activity"/>
    <property type="evidence" value="ECO:0007669"/>
    <property type="project" value="UniProtKB-UniRule"/>
</dbReference>
<evidence type="ECO:0000256" key="5">
    <source>
        <dbReference type="ARBA" id="ARBA00022839"/>
    </source>
</evidence>
<keyword evidence="1 6" id="KW-0963">Cytoplasm</keyword>
<dbReference type="InterPro" id="IPR036397">
    <property type="entry name" value="RNaseH_sf"/>
</dbReference>
<dbReference type="InterPro" id="IPR002562">
    <property type="entry name" value="3'-5'_exonuclease_dom"/>
</dbReference>
<evidence type="ECO:0000256" key="2">
    <source>
        <dbReference type="ARBA" id="ARBA00022694"/>
    </source>
</evidence>
<dbReference type="EC" id="3.1.13.5" evidence="6"/>
<dbReference type="GO" id="GO:0042780">
    <property type="term" value="P:tRNA 3'-end processing"/>
    <property type="evidence" value="ECO:0007669"/>
    <property type="project" value="UniProtKB-UniRule"/>
</dbReference>
<evidence type="ECO:0000256" key="6">
    <source>
        <dbReference type="HAMAP-Rule" id="MF_01899"/>
    </source>
</evidence>
<dbReference type="InterPro" id="IPR006292">
    <property type="entry name" value="RNase_D"/>
</dbReference>
<evidence type="ECO:0000256" key="1">
    <source>
        <dbReference type="ARBA" id="ARBA00022490"/>
    </source>
</evidence>
<dbReference type="InterPro" id="IPR044876">
    <property type="entry name" value="HRDC_dom_sf"/>
</dbReference>
<keyword evidence="3 6" id="KW-0540">Nuclease</keyword>
<dbReference type="SUPFAM" id="SSF53098">
    <property type="entry name" value="Ribonuclease H-like"/>
    <property type="match status" value="1"/>
</dbReference>
<dbReference type="Gene3D" id="1.10.150.80">
    <property type="entry name" value="HRDC domain"/>
    <property type="match status" value="2"/>
</dbReference>